<dbReference type="Gene3D" id="1.10.20.10">
    <property type="entry name" value="Histone, subunit A"/>
    <property type="match status" value="1"/>
</dbReference>
<dbReference type="GO" id="GO:0046982">
    <property type="term" value="F:protein heterodimerization activity"/>
    <property type="evidence" value="ECO:0007669"/>
    <property type="project" value="InterPro"/>
</dbReference>
<feature type="region of interest" description="Disordered" evidence="7">
    <location>
        <begin position="232"/>
        <end position="337"/>
    </location>
</feature>
<accession>A0A1W0WHV6</accession>
<comment type="similarity">
    <text evidence="2">Belongs to the TAF8 family.</text>
</comment>
<dbReference type="EMBL" id="MTYJ01000099">
    <property type="protein sequence ID" value="OQV14762.1"/>
    <property type="molecule type" value="Genomic_DNA"/>
</dbReference>
<feature type="compositionally biased region" description="Basic residues" evidence="7">
    <location>
        <begin position="277"/>
        <end position="289"/>
    </location>
</feature>
<evidence type="ECO:0000256" key="1">
    <source>
        <dbReference type="ARBA" id="ARBA00004123"/>
    </source>
</evidence>
<dbReference type="InterPro" id="IPR019473">
    <property type="entry name" value="TFIID_su8_C"/>
</dbReference>
<feature type="compositionally biased region" description="Basic residues" evidence="7">
    <location>
        <begin position="298"/>
        <end position="311"/>
    </location>
</feature>
<evidence type="ECO:0000256" key="3">
    <source>
        <dbReference type="ARBA" id="ARBA00017307"/>
    </source>
</evidence>
<keyword evidence="10" id="KW-1185">Reference proteome</keyword>
<gene>
    <name evidence="9" type="ORF">BV898_11026</name>
</gene>
<dbReference type="Proteomes" id="UP000192578">
    <property type="component" value="Unassembled WGS sequence"/>
</dbReference>
<dbReference type="PANTHER" id="PTHR46469">
    <property type="entry name" value="TRANSCRIPTION INITIATION FACTOR TFIID SUBUNIT 8"/>
    <property type="match status" value="1"/>
</dbReference>
<dbReference type="InterPro" id="IPR037818">
    <property type="entry name" value="TAF8"/>
</dbReference>
<comment type="subcellular location">
    <subcellularLocation>
        <location evidence="1">Nucleus</location>
    </subcellularLocation>
</comment>
<evidence type="ECO:0000313" key="9">
    <source>
        <dbReference type="EMBL" id="OQV14762.1"/>
    </source>
</evidence>
<name>A0A1W0WHV6_HYPEX</name>
<keyword evidence="6" id="KW-0539">Nucleus</keyword>
<evidence type="ECO:0000256" key="4">
    <source>
        <dbReference type="ARBA" id="ARBA00023015"/>
    </source>
</evidence>
<evidence type="ECO:0000256" key="6">
    <source>
        <dbReference type="ARBA" id="ARBA00023242"/>
    </source>
</evidence>
<feature type="compositionally biased region" description="Basic and acidic residues" evidence="7">
    <location>
        <begin position="249"/>
        <end position="260"/>
    </location>
</feature>
<feature type="compositionally biased region" description="Polar residues" evidence="7">
    <location>
        <begin position="315"/>
        <end position="337"/>
    </location>
</feature>
<dbReference type="AlphaFoldDB" id="A0A1W0WHV6"/>
<organism evidence="9 10">
    <name type="scientific">Hypsibius exemplaris</name>
    <name type="common">Freshwater tardigrade</name>
    <dbReference type="NCBI Taxonomy" id="2072580"/>
    <lineage>
        <taxon>Eukaryota</taxon>
        <taxon>Metazoa</taxon>
        <taxon>Ecdysozoa</taxon>
        <taxon>Tardigrada</taxon>
        <taxon>Eutardigrada</taxon>
        <taxon>Parachela</taxon>
        <taxon>Hypsibioidea</taxon>
        <taxon>Hypsibiidae</taxon>
        <taxon>Hypsibius</taxon>
    </lineage>
</organism>
<dbReference type="GO" id="GO:0006367">
    <property type="term" value="P:transcription initiation at RNA polymerase II promoter"/>
    <property type="evidence" value="ECO:0007669"/>
    <property type="project" value="TreeGrafter"/>
</dbReference>
<dbReference type="OrthoDB" id="2193813at2759"/>
<evidence type="ECO:0000256" key="7">
    <source>
        <dbReference type="SAM" id="MobiDB-lite"/>
    </source>
</evidence>
<reference evidence="10" key="1">
    <citation type="submission" date="2017-01" db="EMBL/GenBank/DDBJ databases">
        <title>Comparative genomics of anhydrobiosis in the tardigrade Hypsibius dujardini.</title>
        <authorList>
            <person name="Yoshida Y."/>
            <person name="Koutsovoulos G."/>
            <person name="Laetsch D."/>
            <person name="Stevens L."/>
            <person name="Kumar S."/>
            <person name="Horikawa D."/>
            <person name="Ishino K."/>
            <person name="Komine S."/>
            <person name="Tomita M."/>
            <person name="Blaxter M."/>
            <person name="Arakawa K."/>
        </authorList>
    </citation>
    <scope>NUCLEOTIDE SEQUENCE [LARGE SCALE GENOMIC DNA]</scope>
    <source>
        <strain evidence="10">Z151</strain>
    </source>
</reference>
<dbReference type="GO" id="GO:0005669">
    <property type="term" value="C:transcription factor TFIID complex"/>
    <property type="evidence" value="ECO:0007669"/>
    <property type="project" value="InterPro"/>
</dbReference>
<dbReference type="InterPro" id="IPR009072">
    <property type="entry name" value="Histone-fold"/>
</dbReference>
<evidence type="ECO:0000259" key="8">
    <source>
        <dbReference type="Pfam" id="PF10406"/>
    </source>
</evidence>
<protein>
    <recommendedName>
        <fullName evidence="3">Transcription initiation factor TFIID subunit 8</fullName>
    </recommendedName>
</protein>
<feature type="compositionally biased region" description="Basic and acidic residues" evidence="7">
    <location>
        <begin position="232"/>
        <end position="241"/>
    </location>
</feature>
<evidence type="ECO:0000256" key="5">
    <source>
        <dbReference type="ARBA" id="ARBA00023163"/>
    </source>
</evidence>
<comment type="caution">
    <text evidence="9">The sequence shown here is derived from an EMBL/GenBank/DDBJ whole genome shotgun (WGS) entry which is preliminary data.</text>
</comment>
<evidence type="ECO:0000256" key="2">
    <source>
        <dbReference type="ARBA" id="ARBA00008767"/>
    </source>
</evidence>
<keyword evidence="4" id="KW-0805">Transcription regulation</keyword>
<sequence>MVVAAEDGSSSAAIGGSSTEAAISSCVRSVVAAILIEHGVEDMDDPTCLTILEQILTKNIVKNASLTQSFAEHAMRAQAHFSDVIMAVAFSGVDIPRMKAYFTKEYKYPKILDGAKLTADVAPTPQTPMIFQSGEQRKLPKYIPDHFPPMPSVYTFESTAVQKQNKAEYKQVREKMSLERRQVEKSLAAYHLRVVDRYDSPFNLNDPVYSLLPATYGLTAPAWMSACIPSKHENRRTDEAKPWSSSSLAKEDGGEKRREEDEMLSIRDAPSEQPQPRKYKRHGLSKKHGGGVVEKKQKAVKGKQGGGKKTRHNESSTMDVDDQSNSTSFSAGIFSPS</sequence>
<feature type="domain" description="Transcription factor TFIID subunit 8 C-terminal" evidence="8">
    <location>
        <begin position="142"/>
        <end position="188"/>
    </location>
</feature>
<proteinExistence type="inferred from homology"/>
<keyword evidence="5" id="KW-0804">Transcription</keyword>
<dbReference type="Pfam" id="PF10406">
    <property type="entry name" value="TAF8_C"/>
    <property type="match status" value="1"/>
</dbReference>
<dbReference type="PANTHER" id="PTHR46469:SF1">
    <property type="entry name" value="TRANSCRIPTION INITIATION FACTOR TFIID SUBUNIT 8"/>
    <property type="match status" value="1"/>
</dbReference>
<dbReference type="CDD" id="cd08049">
    <property type="entry name" value="TAF8"/>
    <property type="match status" value="1"/>
</dbReference>
<evidence type="ECO:0000313" key="10">
    <source>
        <dbReference type="Proteomes" id="UP000192578"/>
    </source>
</evidence>